<dbReference type="Gene3D" id="3.10.180.10">
    <property type="entry name" value="2,3-Dihydroxybiphenyl 1,2-Dioxygenase, domain 1"/>
    <property type="match status" value="1"/>
</dbReference>
<evidence type="ECO:0000313" key="3">
    <source>
        <dbReference type="EMBL" id="RKT78598.1"/>
    </source>
</evidence>
<dbReference type="Gene3D" id="1.10.10.10">
    <property type="entry name" value="Winged helix-like DNA-binding domain superfamily/Winged helix DNA-binding domain"/>
    <property type="match status" value="1"/>
</dbReference>
<dbReference type="InterPro" id="IPR036217">
    <property type="entry name" value="MethylDNA_cys_MeTrfase_DNAb"/>
</dbReference>
<dbReference type="InterPro" id="IPR037523">
    <property type="entry name" value="VOC_core"/>
</dbReference>
<dbReference type="InterPro" id="IPR014048">
    <property type="entry name" value="MethylDNA_cys_MeTrfase_DNA-bd"/>
</dbReference>
<dbReference type="AlphaFoldDB" id="A0A495Y355"/>
<name>A0A495Y355_9MICO</name>
<reference evidence="3 4" key="1">
    <citation type="submission" date="2018-10" db="EMBL/GenBank/DDBJ databases">
        <title>Sequencing the genomes of 1000 actinobacteria strains.</title>
        <authorList>
            <person name="Klenk H.-P."/>
        </authorList>
    </citation>
    <scope>NUCLEOTIDE SEQUENCE [LARGE SCALE GENOMIC DNA]</scope>
    <source>
        <strain evidence="3 4">DSM 44267</strain>
    </source>
</reference>
<dbReference type="GO" id="GO:0003824">
    <property type="term" value="F:catalytic activity"/>
    <property type="evidence" value="ECO:0007669"/>
    <property type="project" value="InterPro"/>
</dbReference>
<dbReference type="InterPro" id="IPR052520">
    <property type="entry name" value="ATL_DNA_repair"/>
</dbReference>
<feature type="domain" description="VOC" evidence="2">
    <location>
        <begin position="128"/>
        <end position="252"/>
    </location>
</feature>
<dbReference type="Pfam" id="PF13669">
    <property type="entry name" value="Glyoxalase_4"/>
    <property type="match status" value="1"/>
</dbReference>
<dbReference type="Proteomes" id="UP000278440">
    <property type="component" value="Unassembled WGS sequence"/>
</dbReference>
<protein>
    <submittedName>
        <fullName evidence="3">Alkylated DNA nucleotide flippase Atl1</fullName>
    </submittedName>
</protein>
<evidence type="ECO:0000259" key="2">
    <source>
        <dbReference type="PROSITE" id="PS51819"/>
    </source>
</evidence>
<dbReference type="EMBL" id="RBXT01000001">
    <property type="protein sequence ID" value="RKT78598.1"/>
    <property type="molecule type" value="Genomic_DNA"/>
</dbReference>
<keyword evidence="4" id="KW-1185">Reference proteome</keyword>
<evidence type="ECO:0000313" key="4">
    <source>
        <dbReference type="Proteomes" id="UP000278440"/>
    </source>
</evidence>
<dbReference type="PROSITE" id="PS51819">
    <property type="entry name" value="VOC"/>
    <property type="match status" value="1"/>
</dbReference>
<gene>
    <name evidence="3" type="ORF">DFJ68_2046</name>
</gene>
<dbReference type="Pfam" id="PF01035">
    <property type="entry name" value="DNA_binding_1"/>
    <property type="match status" value="1"/>
</dbReference>
<dbReference type="CDD" id="cd06445">
    <property type="entry name" value="ATase"/>
    <property type="match status" value="1"/>
</dbReference>
<dbReference type="InterPro" id="IPR029068">
    <property type="entry name" value="Glyas_Bleomycin-R_OHBP_Dase"/>
</dbReference>
<dbReference type="GO" id="GO:0006281">
    <property type="term" value="P:DNA repair"/>
    <property type="evidence" value="ECO:0007669"/>
    <property type="project" value="InterPro"/>
</dbReference>
<dbReference type="SUPFAM" id="SSF46767">
    <property type="entry name" value="Methylated DNA-protein cysteine methyltransferase, C-terminal domain"/>
    <property type="match status" value="1"/>
</dbReference>
<comment type="caution">
    <text evidence="3">The sequence shown here is derived from an EMBL/GenBank/DDBJ whole genome shotgun (WGS) entry which is preliminary data.</text>
</comment>
<dbReference type="PANTHER" id="PTHR42942">
    <property type="entry name" value="6-O-METHYLGUANINE DNA METHYLTRANSFERASE"/>
    <property type="match status" value="1"/>
</dbReference>
<dbReference type="SUPFAM" id="SSF54593">
    <property type="entry name" value="Glyoxalase/Bleomycin resistance protein/Dihydroxybiphenyl dioxygenase"/>
    <property type="match status" value="1"/>
</dbReference>
<proteinExistence type="predicted"/>
<dbReference type="PANTHER" id="PTHR42942:SF1">
    <property type="entry name" value="ALKYLTRANSFERASE-LIKE PROTEIN 1"/>
    <property type="match status" value="1"/>
</dbReference>
<accession>A0A495Y355</accession>
<sequence length="271" mass="28839">MAPRVPFDEHAERVLEVVARIPAGRVMAYGDVGRALGDRGPRYVGNVMAGYASDLPWWRVVRADGRPPLGHEDEAVRRWLEEGVPVVGGPLAAAAAGAGARADMARARWVPESPASVTQTGPAGSRGSLHHVEVWVDDLAVSGPEWGRLLARLGYRLGDDWGHGQAWELGSLYVVVESGPDVAGGHERHRAGVNHLAFHAGTRADVDAVVEHCAEAGWSLLFADRHPYAGGPQHYAAYLESSEGFEVELVAADGGGLDEARDPASGSRDKT</sequence>
<evidence type="ECO:0000256" key="1">
    <source>
        <dbReference type="ARBA" id="ARBA00022763"/>
    </source>
</evidence>
<dbReference type="InterPro" id="IPR036388">
    <property type="entry name" value="WH-like_DNA-bd_sf"/>
</dbReference>
<organism evidence="3 4">
    <name type="scientific">Terracoccus luteus</name>
    <dbReference type="NCBI Taxonomy" id="53356"/>
    <lineage>
        <taxon>Bacteria</taxon>
        <taxon>Bacillati</taxon>
        <taxon>Actinomycetota</taxon>
        <taxon>Actinomycetes</taxon>
        <taxon>Micrococcales</taxon>
        <taxon>Intrasporangiaceae</taxon>
        <taxon>Terracoccus</taxon>
    </lineage>
</organism>
<keyword evidence="1" id="KW-0227">DNA damage</keyword>